<gene>
    <name evidence="8" type="ORF">BCR33DRAFT_717487</name>
</gene>
<accession>A0A1Y2C9Y1</accession>
<keyword evidence="3" id="KW-0813">Transport</keyword>
<feature type="transmembrane region" description="Helical" evidence="7">
    <location>
        <begin position="20"/>
        <end position="40"/>
    </location>
</feature>
<evidence type="ECO:0000256" key="2">
    <source>
        <dbReference type="ARBA" id="ARBA00006434"/>
    </source>
</evidence>
<dbReference type="STRING" id="329046.A0A1Y2C9Y1"/>
<evidence type="ECO:0000256" key="4">
    <source>
        <dbReference type="ARBA" id="ARBA00022692"/>
    </source>
</evidence>
<dbReference type="InterPro" id="IPR050277">
    <property type="entry name" value="Sodium:Solute_Symporter"/>
</dbReference>
<dbReference type="InterPro" id="IPR001734">
    <property type="entry name" value="Na/solute_symporter"/>
</dbReference>
<dbReference type="OrthoDB" id="6132759at2759"/>
<feature type="transmembrane region" description="Helical" evidence="7">
    <location>
        <begin position="203"/>
        <end position="221"/>
    </location>
</feature>
<comment type="caution">
    <text evidence="8">The sequence shown here is derived from an EMBL/GenBank/DDBJ whole genome shotgun (WGS) entry which is preliminary data.</text>
</comment>
<feature type="transmembrane region" description="Helical" evidence="7">
    <location>
        <begin position="241"/>
        <end position="258"/>
    </location>
</feature>
<evidence type="ECO:0000256" key="5">
    <source>
        <dbReference type="ARBA" id="ARBA00022989"/>
    </source>
</evidence>
<dbReference type="PROSITE" id="PS50283">
    <property type="entry name" value="NA_SOLUT_SYMP_3"/>
    <property type="match status" value="1"/>
</dbReference>
<feature type="transmembrane region" description="Helical" evidence="7">
    <location>
        <begin position="474"/>
        <end position="495"/>
    </location>
</feature>
<feature type="transmembrane region" description="Helical" evidence="7">
    <location>
        <begin position="176"/>
        <end position="196"/>
    </location>
</feature>
<comment type="similarity">
    <text evidence="2">Belongs to the sodium:solute symporter (SSF) (TC 2.A.21) family.</text>
</comment>
<feature type="transmembrane region" description="Helical" evidence="7">
    <location>
        <begin position="434"/>
        <end position="454"/>
    </location>
</feature>
<dbReference type="PANTHER" id="PTHR48086">
    <property type="entry name" value="SODIUM/PROLINE SYMPORTER-RELATED"/>
    <property type="match status" value="1"/>
</dbReference>
<feature type="transmembrane region" description="Helical" evidence="7">
    <location>
        <begin position="135"/>
        <end position="156"/>
    </location>
</feature>
<evidence type="ECO:0000313" key="9">
    <source>
        <dbReference type="Proteomes" id="UP000193642"/>
    </source>
</evidence>
<dbReference type="GO" id="GO:0005886">
    <property type="term" value="C:plasma membrane"/>
    <property type="evidence" value="ECO:0007669"/>
    <property type="project" value="TreeGrafter"/>
</dbReference>
<proteinExistence type="inferred from homology"/>
<feature type="transmembrane region" description="Helical" evidence="7">
    <location>
        <begin position="373"/>
        <end position="393"/>
    </location>
</feature>
<evidence type="ECO:0000256" key="3">
    <source>
        <dbReference type="ARBA" id="ARBA00022448"/>
    </source>
</evidence>
<reference evidence="8 9" key="1">
    <citation type="submission" date="2016-07" db="EMBL/GenBank/DDBJ databases">
        <title>Pervasive Adenine N6-methylation of Active Genes in Fungi.</title>
        <authorList>
            <consortium name="DOE Joint Genome Institute"/>
            <person name="Mondo S.J."/>
            <person name="Dannebaum R.O."/>
            <person name="Kuo R.C."/>
            <person name="Labutti K."/>
            <person name="Haridas S."/>
            <person name="Kuo A."/>
            <person name="Salamov A."/>
            <person name="Ahrendt S.R."/>
            <person name="Lipzen A."/>
            <person name="Sullivan W."/>
            <person name="Andreopoulos W.B."/>
            <person name="Clum A."/>
            <person name="Lindquist E."/>
            <person name="Daum C."/>
            <person name="Ramamoorthy G.K."/>
            <person name="Gryganskyi A."/>
            <person name="Culley D."/>
            <person name="Magnuson J.K."/>
            <person name="James T.Y."/>
            <person name="O'Malley M.A."/>
            <person name="Stajich J.E."/>
            <person name="Spatafora J.W."/>
            <person name="Visel A."/>
            <person name="Grigoriev I.V."/>
        </authorList>
    </citation>
    <scope>NUCLEOTIDE SEQUENCE [LARGE SCALE GENOMIC DNA]</scope>
    <source>
        <strain evidence="8 9">JEL800</strain>
    </source>
</reference>
<keyword evidence="9" id="KW-1185">Reference proteome</keyword>
<evidence type="ECO:0008006" key="10">
    <source>
        <dbReference type="Google" id="ProtNLM"/>
    </source>
</evidence>
<feature type="transmembrane region" description="Helical" evidence="7">
    <location>
        <begin position="314"/>
        <end position="342"/>
    </location>
</feature>
<dbReference type="AlphaFoldDB" id="A0A1Y2C9Y1"/>
<evidence type="ECO:0000256" key="1">
    <source>
        <dbReference type="ARBA" id="ARBA00004141"/>
    </source>
</evidence>
<feature type="transmembrane region" description="Helical" evidence="7">
    <location>
        <begin position="92"/>
        <end position="114"/>
    </location>
</feature>
<organism evidence="8 9">
    <name type="scientific">Rhizoclosmatium globosum</name>
    <dbReference type="NCBI Taxonomy" id="329046"/>
    <lineage>
        <taxon>Eukaryota</taxon>
        <taxon>Fungi</taxon>
        <taxon>Fungi incertae sedis</taxon>
        <taxon>Chytridiomycota</taxon>
        <taxon>Chytridiomycota incertae sedis</taxon>
        <taxon>Chytridiomycetes</taxon>
        <taxon>Chytridiales</taxon>
        <taxon>Chytriomycetaceae</taxon>
        <taxon>Rhizoclosmatium</taxon>
    </lineage>
</organism>
<dbReference type="GO" id="GO:0015606">
    <property type="term" value="F:spermidine transmembrane transporter activity"/>
    <property type="evidence" value="ECO:0007669"/>
    <property type="project" value="TreeGrafter"/>
</dbReference>
<dbReference type="Proteomes" id="UP000193642">
    <property type="component" value="Unassembled WGS sequence"/>
</dbReference>
<keyword evidence="6 7" id="KW-0472">Membrane</keyword>
<name>A0A1Y2C9Y1_9FUNG</name>
<evidence type="ECO:0000313" key="8">
    <source>
        <dbReference type="EMBL" id="ORY43848.1"/>
    </source>
</evidence>
<feature type="transmembrane region" description="Helical" evidence="7">
    <location>
        <begin position="67"/>
        <end position="86"/>
    </location>
</feature>
<dbReference type="PANTHER" id="PTHR48086:SF10">
    <property type="entry name" value="AGR155CP"/>
    <property type="match status" value="1"/>
</dbReference>
<dbReference type="Gene3D" id="1.20.1730.10">
    <property type="entry name" value="Sodium/glucose cotransporter"/>
    <property type="match status" value="1"/>
</dbReference>
<keyword evidence="4 7" id="KW-0812">Transmembrane</keyword>
<evidence type="ECO:0000256" key="7">
    <source>
        <dbReference type="SAM" id="Phobius"/>
    </source>
</evidence>
<protein>
    <recommendedName>
        <fullName evidence="10">Na+/solute symporter</fullName>
    </recommendedName>
</protein>
<dbReference type="EMBL" id="MCGO01000024">
    <property type="protein sequence ID" value="ORY43848.1"/>
    <property type="molecule type" value="Genomic_DNA"/>
</dbReference>
<sequence length="532" mass="58128">MSANFTDVQVLTGSDRTIGLILAFSTYICFGAAALIYTFISRARTLNISTDFFITARNSANLFKITWSWYASAMGSFILYTCAFQAPGVNYGINGLVINAIFTGLPLPLVAYMGDYVRKHVPKASSVTAYAKWRFGTVIQVLMMIVILEFLIMNIILEYTTIGGIFLTFFGVQPYVPIIVCGLIVMTYTAAGGLFISIITDIWQSMLAVIMLVISVIYLSASFKGFNFPPMDDYLGVTNTGWQAAATLGIGYFCLTLFNEGFWQRVWAAENPRTAKTGAWIAFVLLGLTVFAMGFGGTLAYWSGRATEYSNPNLAFFLAFSDGSGMGSVAITIILIMFAVALNEASIDTFQNAMTDTITNMATVFNLDLSLTVVRVIVLVVQIPLVIIASYLATNGTSILNIFLFNNQLSTSLFVPIASGMVPRLNRVVSTFSVLMAIVTSIVSVMILGVAMYGDFSTGFLAFFWSASYNWQPFVLAPCVSFIALIFWSVVDLSVRKAMGWEMPNLPLESLAVTVPVVDRDVPESKFQVAGL</sequence>
<feature type="transmembrane region" description="Helical" evidence="7">
    <location>
        <begin position="279"/>
        <end position="302"/>
    </location>
</feature>
<evidence type="ECO:0000256" key="6">
    <source>
        <dbReference type="ARBA" id="ARBA00023136"/>
    </source>
</evidence>
<dbReference type="InterPro" id="IPR038377">
    <property type="entry name" value="Na/Glc_symporter_sf"/>
</dbReference>
<keyword evidence="5 7" id="KW-1133">Transmembrane helix</keyword>
<feature type="transmembrane region" description="Helical" evidence="7">
    <location>
        <begin position="399"/>
        <end position="422"/>
    </location>
</feature>
<comment type="subcellular location">
    <subcellularLocation>
        <location evidence="1">Membrane</location>
        <topology evidence="1">Multi-pass membrane protein</topology>
    </subcellularLocation>
</comment>